<dbReference type="PANTHER" id="PTHR44757">
    <property type="entry name" value="DIGUANYLATE CYCLASE DGCP"/>
    <property type="match status" value="1"/>
</dbReference>
<dbReference type="InterPro" id="IPR000160">
    <property type="entry name" value="GGDEF_dom"/>
</dbReference>
<dbReference type="EC" id="2.7.7.65" evidence="7"/>
<evidence type="ECO:0000313" key="7">
    <source>
        <dbReference type="EMBL" id="SCA55956.1"/>
    </source>
</evidence>
<feature type="domain" description="PAS" evidence="3">
    <location>
        <begin position="326"/>
        <end position="372"/>
    </location>
</feature>
<dbReference type="GO" id="GO:0052621">
    <property type="term" value="F:diguanylate cyclase activity"/>
    <property type="evidence" value="ECO:0007669"/>
    <property type="project" value="UniProtKB-EC"/>
</dbReference>
<gene>
    <name evidence="7" type="ORF">MTBPR1_150003</name>
</gene>
<sequence length="1007" mass="113863">MKPHMSTDSTSHDPEEGANFNVLLGGIFLALILWIIGSGFAWKSYEGEVSQAEDHLENLGNRLAYHTSSSIKTVDLAMMRTVTHFSKEWQSLKDNPVMAHDQLATAFAGLQQLKEVHILKAGGESLFIHRFDYSQFKSITDDKFMVRLLRNPKRQLMIGPLQGAHSIGLSRPIYDPLGKLVGYVVAKIDSNYLKKIYTIGLKDHSYRFALYKAESRLLSIPKQQSFDHDISMILSGEKRQLSVNHADRPYDEATLTTHTQVPNFGLVISTELPFEKIIAPWREQTVANAIIGLIFSTIIILSANQVQRTFHAVHSENHMRRQSESNLRKLSQAVEQSPVSVMITNAEAAIEYVNPKFTEISGYSLEEIIGQNPNVLSANIETKTDYSHMWKQLLQGEEWHGEFCNKRKDGSIFWESASLSAIKNTHGQITHFIAVKEDITHRKQAEEQLELAAAVFEAASEAIMVCDENNKIETVNSSFSDITGYTIDEVRGQPPSMLKSGRHKEQFFAQMMEALLKTGRWEGEIWNRRKNGEVYPQWLSIKTIQDDHGKIIRYISLFSDITNRKKDEERILYQANYDALTGLPNRSLFLDRLQRALISAERSHTKIALLFIDLDRFKHVNDTLGHAYGDLLLQEAANRLTSLVRKSDTVARLGGDEFTVIIADLTDFRQVEHLAENLLAKLSAPYDLDNNIAFVSGSIGITIFPNDATNVEDLLKNADTAMYQAKENGRNLSQFFTREMNDEATERRALETALHQALEREEFVLHYQPIVDVQTGNLSSCEVLLRWHQPEYGNVYPDKFIPLAEDTGLIIPIGEWVLQKACREAMIWAKKTDTPPGVSVNMSSRQFQRINVVELVQNTLEMTGLPAERLTLEITESLLIVDDETVIEQLHKVRELGVGLSIDDFGTGYSSLSYLRRFPITTIKIDRSFILDLTSDSEAAAVVSAILSMAQSLNLKVVAEGVEKETQMEQLRKGGCEYIQGYYFSPPVPIEAFRLMVLKEGPMQPDE</sequence>
<dbReference type="InterPro" id="IPR029787">
    <property type="entry name" value="Nucleotide_cyclase"/>
</dbReference>
<dbReference type="GO" id="GO:0071111">
    <property type="term" value="F:cyclic-guanylate-specific phosphodiesterase activity"/>
    <property type="evidence" value="ECO:0007669"/>
    <property type="project" value="UniProtKB-EC"/>
</dbReference>
<dbReference type="InterPro" id="IPR035919">
    <property type="entry name" value="EAL_sf"/>
</dbReference>
<dbReference type="InterPro" id="IPR001610">
    <property type="entry name" value="PAC"/>
</dbReference>
<dbReference type="PROSITE" id="PS50112">
    <property type="entry name" value="PAS"/>
    <property type="match status" value="2"/>
</dbReference>
<feature type="domain" description="PAC" evidence="4">
    <location>
        <begin position="521"/>
        <end position="573"/>
    </location>
</feature>
<dbReference type="RefSeq" id="WP_126465048.1">
    <property type="nucleotide sequence ID" value="NZ_FLYE01000007.1"/>
</dbReference>
<dbReference type="InterPro" id="IPR043128">
    <property type="entry name" value="Rev_trsase/Diguanyl_cyclase"/>
</dbReference>
<dbReference type="CDD" id="cd01949">
    <property type="entry name" value="GGDEF"/>
    <property type="match status" value="1"/>
</dbReference>
<feature type="domain" description="GGDEF" evidence="6">
    <location>
        <begin position="605"/>
        <end position="738"/>
    </location>
</feature>
<dbReference type="InterPro" id="IPR001633">
    <property type="entry name" value="EAL_dom"/>
</dbReference>
<dbReference type="SMART" id="SM00267">
    <property type="entry name" value="GGDEF"/>
    <property type="match status" value="1"/>
</dbReference>
<reference evidence="7 8" key="1">
    <citation type="submission" date="2016-07" db="EMBL/GenBank/DDBJ databases">
        <authorList>
            <person name="Lefevre C.T."/>
        </authorList>
    </citation>
    <scope>NUCLEOTIDE SEQUENCE [LARGE SCALE GENOMIC DNA]</scope>
    <source>
        <strain evidence="7">PR1</strain>
    </source>
</reference>
<feature type="domain" description="PAS" evidence="3">
    <location>
        <begin position="448"/>
        <end position="493"/>
    </location>
</feature>
<dbReference type="SMART" id="SM00052">
    <property type="entry name" value="EAL"/>
    <property type="match status" value="1"/>
</dbReference>
<keyword evidence="8" id="KW-1185">Reference proteome</keyword>
<organism evidence="7 8">
    <name type="scientific">Candidatus Terasakiella magnetica</name>
    <dbReference type="NCBI Taxonomy" id="1867952"/>
    <lineage>
        <taxon>Bacteria</taxon>
        <taxon>Pseudomonadati</taxon>
        <taxon>Pseudomonadota</taxon>
        <taxon>Alphaproteobacteria</taxon>
        <taxon>Rhodospirillales</taxon>
        <taxon>Terasakiellaceae</taxon>
        <taxon>Terasakiella</taxon>
    </lineage>
</organism>
<dbReference type="NCBIfam" id="TIGR00254">
    <property type="entry name" value="GGDEF"/>
    <property type="match status" value="1"/>
</dbReference>
<comment type="catalytic activity">
    <reaction evidence="1">
        <text>3',3'-c-di-GMP + H2O = 5'-phosphoguanylyl(3'-&gt;5')guanosine + H(+)</text>
        <dbReference type="Rhea" id="RHEA:24902"/>
        <dbReference type="ChEBI" id="CHEBI:15377"/>
        <dbReference type="ChEBI" id="CHEBI:15378"/>
        <dbReference type="ChEBI" id="CHEBI:58754"/>
        <dbReference type="ChEBI" id="CHEBI:58805"/>
        <dbReference type="EC" id="3.1.4.52"/>
    </reaction>
    <physiologicalReaction direction="left-to-right" evidence="1">
        <dbReference type="Rhea" id="RHEA:24903"/>
    </physiologicalReaction>
</comment>
<dbReference type="SUPFAM" id="SSF55785">
    <property type="entry name" value="PYP-like sensor domain (PAS domain)"/>
    <property type="match status" value="2"/>
</dbReference>
<feature type="transmembrane region" description="Helical" evidence="2">
    <location>
        <begin position="20"/>
        <end position="42"/>
    </location>
</feature>
<keyword evidence="2" id="KW-0472">Membrane</keyword>
<dbReference type="NCBIfam" id="TIGR00229">
    <property type="entry name" value="sensory_box"/>
    <property type="match status" value="2"/>
</dbReference>
<evidence type="ECO:0000256" key="1">
    <source>
        <dbReference type="ARBA" id="ARBA00051114"/>
    </source>
</evidence>
<dbReference type="GO" id="GO:0071732">
    <property type="term" value="P:cellular response to nitric oxide"/>
    <property type="evidence" value="ECO:0007669"/>
    <property type="project" value="UniProtKB-ARBA"/>
</dbReference>
<dbReference type="SMART" id="SM00091">
    <property type="entry name" value="PAS"/>
    <property type="match status" value="2"/>
</dbReference>
<dbReference type="AlphaFoldDB" id="A0A1C3RF85"/>
<dbReference type="STRING" id="1867952.MTBPR1_150003"/>
<dbReference type="EMBL" id="FLYE01000007">
    <property type="protein sequence ID" value="SCA55956.1"/>
    <property type="molecule type" value="Genomic_DNA"/>
</dbReference>
<dbReference type="Gene3D" id="3.30.70.270">
    <property type="match status" value="1"/>
</dbReference>
<dbReference type="OrthoDB" id="9814202at2"/>
<proteinExistence type="predicted"/>
<dbReference type="InterPro" id="IPR035965">
    <property type="entry name" value="PAS-like_dom_sf"/>
</dbReference>
<keyword evidence="7" id="KW-0808">Transferase</keyword>
<dbReference type="Gene3D" id="3.20.20.450">
    <property type="entry name" value="EAL domain"/>
    <property type="match status" value="1"/>
</dbReference>
<dbReference type="PANTHER" id="PTHR44757:SF2">
    <property type="entry name" value="BIOFILM ARCHITECTURE MAINTENANCE PROTEIN MBAA"/>
    <property type="match status" value="1"/>
</dbReference>
<dbReference type="FunFam" id="3.30.70.270:FF:000001">
    <property type="entry name" value="Diguanylate cyclase domain protein"/>
    <property type="match status" value="1"/>
</dbReference>
<evidence type="ECO:0000259" key="4">
    <source>
        <dbReference type="PROSITE" id="PS50113"/>
    </source>
</evidence>
<evidence type="ECO:0000259" key="6">
    <source>
        <dbReference type="PROSITE" id="PS50887"/>
    </source>
</evidence>
<feature type="domain" description="EAL" evidence="5">
    <location>
        <begin position="747"/>
        <end position="1001"/>
    </location>
</feature>
<keyword evidence="7" id="KW-0548">Nucleotidyltransferase</keyword>
<keyword evidence="2" id="KW-1133">Transmembrane helix</keyword>
<evidence type="ECO:0000259" key="5">
    <source>
        <dbReference type="PROSITE" id="PS50883"/>
    </source>
</evidence>
<dbReference type="SMART" id="SM00086">
    <property type="entry name" value="PAC"/>
    <property type="match status" value="2"/>
</dbReference>
<protein>
    <submittedName>
        <fullName evidence="7">Putative Diguanylate cyclase</fullName>
        <ecNumber evidence="7">2.7.7.65</ecNumber>
    </submittedName>
</protein>
<dbReference type="Pfam" id="PF00990">
    <property type="entry name" value="GGDEF"/>
    <property type="match status" value="1"/>
</dbReference>
<dbReference type="Proteomes" id="UP000231658">
    <property type="component" value="Unassembled WGS sequence"/>
</dbReference>
<dbReference type="InterPro" id="IPR000700">
    <property type="entry name" value="PAS-assoc_C"/>
</dbReference>
<keyword evidence="2" id="KW-0812">Transmembrane</keyword>
<dbReference type="PROSITE" id="PS50883">
    <property type="entry name" value="EAL"/>
    <property type="match status" value="1"/>
</dbReference>
<dbReference type="CDD" id="cd01948">
    <property type="entry name" value="EAL"/>
    <property type="match status" value="1"/>
</dbReference>
<dbReference type="Gene3D" id="3.30.450.20">
    <property type="entry name" value="PAS domain"/>
    <property type="match status" value="3"/>
</dbReference>
<evidence type="ECO:0000256" key="2">
    <source>
        <dbReference type="SAM" id="Phobius"/>
    </source>
</evidence>
<dbReference type="FunFam" id="3.20.20.450:FF:000001">
    <property type="entry name" value="Cyclic di-GMP phosphodiesterase yahA"/>
    <property type="match status" value="1"/>
</dbReference>
<feature type="domain" description="PAC" evidence="4">
    <location>
        <begin position="399"/>
        <end position="451"/>
    </location>
</feature>
<evidence type="ECO:0000313" key="8">
    <source>
        <dbReference type="Proteomes" id="UP000231658"/>
    </source>
</evidence>
<dbReference type="Pfam" id="PF00563">
    <property type="entry name" value="EAL"/>
    <property type="match status" value="1"/>
</dbReference>
<name>A0A1C3RF85_9PROT</name>
<accession>A0A1C3RF85</accession>
<evidence type="ECO:0000259" key="3">
    <source>
        <dbReference type="PROSITE" id="PS50112"/>
    </source>
</evidence>
<dbReference type="PROSITE" id="PS50113">
    <property type="entry name" value="PAC"/>
    <property type="match status" value="2"/>
</dbReference>
<dbReference type="CDD" id="cd00130">
    <property type="entry name" value="PAS"/>
    <property type="match status" value="2"/>
</dbReference>
<dbReference type="SUPFAM" id="SSF141868">
    <property type="entry name" value="EAL domain-like"/>
    <property type="match status" value="1"/>
</dbReference>
<dbReference type="PROSITE" id="PS50887">
    <property type="entry name" value="GGDEF"/>
    <property type="match status" value="1"/>
</dbReference>
<dbReference type="InterPro" id="IPR052155">
    <property type="entry name" value="Biofilm_reg_signaling"/>
</dbReference>
<dbReference type="SUPFAM" id="SSF55073">
    <property type="entry name" value="Nucleotide cyclase"/>
    <property type="match status" value="1"/>
</dbReference>
<dbReference type="InterPro" id="IPR000014">
    <property type="entry name" value="PAS"/>
</dbReference>
<dbReference type="Pfam" id="PF13426">
    <property type="entry name" value="PAS_9"/>
    <property type="match status" value="2"/>
</dbReference>